<evidence type="ECO:0000313" key="13">
    <source>
        <dbReference type="Proteomes" id="UP000214747"/>
    </source>
</evidence>
<comment type="subunit">
    <text evidence="10">The Tat system comprises two distinct complexes: a TatABC complex, containing multiple copies of TatA, TatB and TatC subunits, and a separate TatA complex, containing only TatA subunits. Substrates initially bind to the TatABC complex, which probably triggers association of the separate TatA complex to form the active translocon.</text>
</comment>
<keyword evidence="4" id="KW-0997">Cell inner membrane</keyword>
<evidence type="ECO:0000256" key="8">
    <source>
        <dbReference type="ARBA" id="ARBA00023010"/>
    </source>
</evidence>
<dbReference type="GO" id="GO:0033281">
    <property type="term" value="C:TAT protein transport complex"/>
    <property type="evidence" value="ECO:0007669"/>
    <property type="project" value="UniProtKB-UniRule"/>
</dbReference>
<comment type="caution">
    <text evidence="12">The sequence shown here is derived from an EMBL/GenBank/DDBJ whole genome shotgun (WGS) entry which is preliminary data.</text>
</comment>
<comment type="subcellular location">
    <subcellularLocation>
        <location evidence="10">Cell membrane</location>
        <topology evidence="10">Single-pass membrane protein</topology>
    </subcellularLocation>
    <subcellularLocation>
        <location evidence="1">Membrane</location>
        <topology evidence="1">Single-pass membrane protein</topology>
    </subcellularLocation>
</comment>
<comment type="similarity">
    <text evidence="10">Belongs to the TatB family.</text>
</comment>
<dbReference type="PRINTS" id="PR01506">
    <property type="entry name" value="TATBPROTEIN"/>
</dbReference>
<keyword evidence="9 10" id="KW-0472">Membrane</keyword>
<dbReference type="InterPro" id="IPR018448">
    <property type="entry name" value="TatB"/>
</dbReference>
<organism evidence="12 13">
    <name type="scientific">Herbaspirillum aquaticum</name>
    <dbReference type="NCBI Taxonomy" id="568783"/>
    <lineage>
        <taxon>Bacteria</taxon>
        <taxon>Pseudomonadati</taxon>
        <taxon>Pseudomonadota</taxon>
        <taxon>Betaproteobacteria</taxon>
        <taxon>Burkholderiales</taxon>
        <taxon>Oxalobacteraceae</taxon>
        <taxon>Herbaspirillum</taxon>
    </lineage>
</organism>
<feature type="region of interest" description="Disordered" evidence="11">
    <location>
        <begin position="87"/>
        <end position="116"/>
    </location>
</feature>
<dbReference type="Pfam" id="PF02416">
    <property type="entry name" value="TatA_B_E"/>
    <property type="match status" value="1"/>
</dbReference>
<gene>
    <name evidence="10 12" type="primary">tatB</name>
    <name evidence="12" type="ORF">CEJ45_20275</name>
</gene>
<evidence type="ECO:0000256" key="9">
    <source>
        <dbReference type="ARBA" id="ARBA00023136"/>
    </source>
</evidence>
<evidence type="ECO:0000256" key="6">
    <source>
        <dbReference type="ARBA" id="ARBA00022927"/>
    </source>
</evidence>
<keyword evidence="7 10" id="KW-1133">Transmembrane helix</keyword>
<evidence type="ECO:0000256" key="4">
    <source>
        <dbReference type="ARBA" id="ARBA00022519"/>
    </source>
</evidence>
<keyword evidence="6 10" id="KW-0653">Protein transport</keyword>
<dbReference type="HAMAP" id="MF_00237">
    <property type="entry name" value="TatB"/>
    <property type="match status" value="1"/>
</dbReference>
<dbReference type="AlphaFoldDB" id="A0A225SPW4"/>
<comment type="function">
    <text evidence="10">Part of the twin-arginine translocation (Tat) system that transports large folded proteins containing a characteristic twin-arginine motif in their signal peptide across membranes. Together with TatC, TatB is part of a receptor directly interacting with Tat signal peptides. TatB may form an oligomeric binding site that transiently accommodates folded Tat precursor proteins before their translocation.</text>
</comment>
<dbReference type="EMBL" id="NJGV01000023">
    <property type="protein sequence ID" value="OWY32798.1"/>
    <property type="molecule type" value="Genomic_DNA"/>
</dbReference>
<evidence type="ECO:0000256" key="11">
    <source>
        <dbReference type="SAM" id="MobiDB-lite"/>
    </source>
</evidence>
<keyword evidence="5 10" id="KW-0812">Transmembrane</keyword>
<dbReference type="PANTHER" id="PTHR33162">
    <property type="entry name" value="SEC-INDEPENDENT PROTEIN TRANSLOCASE PROTEIN TATA, CHLOROPLASTIC"/>
    <property type="match status" value="1"/>
</dbReference>
<proteinExistence type="inferred from homology"/>
<dbReference type="NCBIfam" id="TIGR01410">
    <property type="entry name" value="tatB"/>
    <property type="match status" value="1"/>
</dbReference>
<keyword evidence="3 10" id="KW-1003">Cell membrane</keyword>
<evidence type="ECO:0000256" key="5">
    <source>
        <dbReference type="ARBA" id="ARBA00022692"/>
    </source>
</evidence>
<sequence>MIDIGLTKLALIGVVALVVIGPERLPKVARMAGTLFGRAQRYINDVKSEVSREMELDELRKMHKDVQDAASDVSNSIHKSMSDTEASINDAWNGGDDSPVSDSSSAGSSWTRTPDPSLHAIKAKAFRRKKLSRTTGVPAWYKHQSGHKTRVISASARVAKYRRPVGVGKSAGFF</sequence>
<protein>
    <recommendedName>
        <fullName evidence="10">Sec-independent protein translocase protein TatB</fullName>
    </recommendedName>
</protein>
<dbReference type="Gene3D" id="1.20.5.3310">
    <property type="match status" value="1"/>
</dbReference>
<evidence type="ECO:0000256" key="1">
    <source>
        <dbReference type="ARBA" id="ARBA00004167"/>
    </source>
</evidence>
<feature type="compositionally biased region" description="Low complexity" evidence="11">
    <location>
        <begin position="94"/>
        <end position="109"/>
    </location>
</feature>
<evidence type="ECO:0000256" key="7">
    <source>
        <dbReference type="ARBA" id="ARBA00022989"/>
    </source>
</evidence>
<dbReference type="GO" id="GO:0043953">
    <property type="term" value="P:protein transport by the Tat complex"/>
    <property type="evidence" value="ECO:0007669"/>
    <property type="project" value="UniProtKB-UniRule"/>
</dbReference>
<reference evidence="12 13" key="1">
    <citation type="journal article" date="2010" name="Int. J. Syst. Evol. Microbiol.">
        <title>Reclassification of Herbaspirillum putei as a later heterotypic synonym of Herbaspirillum huttiense, with the description of H. huttiense subsp. huttiense subsp. nov. and H. huttiense subsp. putei subsp. nov., comb. nov., and description of Herbaspirillum aquaticum sp. nov.</title>
        <authorList>
            <person name="Dobritsa A.P."/>
            <person name="Reddy M.C."/>
            <person name="Samadpour M."/>
        </authorList>
    </citation>
    <scope>NUCLEOTIDE SEQUENCE [LARGE SCALE GENOMIC DNA]</scope>
    <source>
        <strain evidence="12 13">IEH 4430</strain>
    </source>
</reference>
<dbReference type="RefSeq" id="WP_088756889.1">
    <property type="nucleotide sequence ID" value="NZ_JARJFG010000029.1"/>
</dbReference>
<dbReference type="PANTHER" id="PTHR33162:SF1">
    <property type="entry name" value="SEC-INDEPENDENT PROTEIN TRANSLOCASE PROTEIN TATA, CHLOROPLASTIC"/>
    <property type="match status" value="1"/>
</dbReference>
<evidence type="ECO:0000256" key="2">
    <source>
        <dbReference type="ARBA" id="ARBA00022448"/>
    </source>
</evidence>
<keyword evidence="8 10" id="KW-0811">Translocation</keyword>
<dbReference type="Proteomes" id="UP000214747">
    <property type="component" value="Unassembled WGS sequence"/>
</dbReference>
<evidence type="ECO:0000256" key="10">
    <source>
        <dbReference type="HAMAP-Rule" id="MF_00237"/>
    </source>
</evidence>
<accession>A0A225SPW4</accession>
<evidence type="ECO:0000313" key="12">
    <source>
        <dbReference type="EMBL" id="OWY32798.1"/>
    </source>
</evidence>
<evidence type="ECO:0000256" key="3">
    <source>
        <dbReference type="ARBA" id="ARBA00022475"/>
    </source>
</evidence>
<name>A0A225SPW4_9BURK</name>
<dbReference type="InterPro" id="IPR003369">
    <property type="entry name" value="TatA/B/E"/>
</dbReference>
<dbReference type="GO" id="GO:0008320">
    <property type="term" value="F:protein transmembrane transporter activity"/>
    <property type="evidence" value="ECO:0007669"/>
    <property type="project" value="UniProtKB-UniRule"/>
</dbReference>
<keyword evidence="2 10" id="KW-0813">Transport</keyword>
<keyword evidence="13" id="KW-1185">Reference proteome</keyword>